<dbReference type="PROSITE" id="PS50076">
    <property type="entry name" value="DNAJ_2"/>
    <property type="match status" value="1"/>
</dbReference>
<feature type="compositionally biased region" description="Pro residues" evidence="2">
    <location>
        <begin position="1"/>
        <end position="22"/>
    </location>
</feature>
<dbReference type="Gene3D" id="1.10.287.110">
    <property type="entry name" value="DnaJ domain"/>
    <property type="match status" value="1"/>
</dbReference>
<protein>
    <submittedName>
        <fullName evidence="4">DnaJ-domain-containing protein</fullName>
    </submittedName>
</protein>
<dbReference type="EMBL" id="MU001738">
    <property type="protein sequence ID" value="KAF2801179.1"/>
    <property type="molecule type" value="Genomic_DNA"/>
</dbReference>
<dbReference type="InterPro" id="IPR036869">
    <property type="entry name" value="J_dom_sf"/>
</dbReference>
<sequence length="319" mass="34763">MPFRPPPCLSGPRTLHPPPPHAPAHTHPRCYLAHQTSPPRYHGLPHASPFHTTPRTLTSTPSAPTHYETLSLPATATPSDIKRQFFTLSKRHHPDKNPSDPTASTRFVQISEAYHVLSVPEKRAQYDEQLHSASRRSRWGAGGGGEGGGSSRHPQGSYSSASYAGSRPATGLNKKRSTFQGPPPSFYNSGGYGRHGAKRGEYAHHHHHPHANADPAAAETEHGQESGAFDGFGPGQTSQGSEVPHFDGHRHKQTHDHVNEHIYARRRSRRRNDIPEDIDRGGTLINFLLVSGAVGMIGLSAKLMGDKSEGTVKKKDNTP</sequence>
<keyword evidence="1" id="KW-0143">Chaperone</keyword>
<accession>A0A6A6XXR4</accession>
<organism evidence="4 5">
    <name type="scientific">Melanomma pulvis-pyrius CBS 109.77</name>
    <dbReference type="NCBI Taxonomy" id="1314802"/>
    <lineage>
        <taxon>Eukaryota</taxon>
        <taxon>Fungi</taxon>
        <taxon>Dikarya</taxon>
        <taxon>Ascomycota</taxon>
        <taxon>Pezizomycotina</taxon>
        <taxon>Dothideomycetes</taxon>
        <taxon>Pleosporomycetidae</taxon>
        <taxon>Pleosporales</taxon>
        <taxon>Melanommataceae</taxon>
        <taxon>Melanomma</taxon>
    </lineage>
</organism>
<name>A0A6A6XXR4_9PLEO</name>
<evidence type="ECO:0000313" key="5">
    <source>
        <dbReference type="Proteomes" id="UP000799757"/>
    </source>
</evidence>
<dbReference type="SUPFAM" id="SSF46565">
    <property type="entry name" value="Chaperone J-domain"/>
    <property type="match status" value="1"/>
</dbReference>
<keyword evidence="5" id="KW-1185">Reference proteome</keyword>
<dbReference type="PRINTS" id="PR00625">
    <property type="entry name" value="JDOMAIN"/>
</dbReference>
<reference evidence="4" key="1">
    <citation type="journal article" date="2020" name="Stud. Mycol.">
        <title>101 Dothideomycetes genomes: a test case for predicting lifestyles and emergence of pathogens.</title>
        <authorList>
            <person name="Haridas S."/>
            <person name="Albert R."/>
            <person name="Binder M."/>
            <person name="Bloem J."/>
            <person name="Labutti K."/>
            <person name="Salamov A."/>
            <person name="Andreopoulos B."/>
            <person name="Baker S."/>
            <person name="Barry K."/>
            <person name="Bills G."/>
            <person name="Bluhm B."/>
            <person name="Cannon C."/>
            <person name="Castanera R."/>
            <person name="Culley D."/>
            <person name="Daum C."/>
            <person name="Ezra D."/>
            <person name="Gonzalez J."/>
            <person name="Henrissat B."/>
            <person name="Kuo A."/>
            <person name="Liang C."/>
            <person name="Lipzen A."/>
            <person name="Lutzoni F."/>
            <person name="Magnuson J."/>
            <person name="Mondo S."/>
            <person name="Nolan M."/>
            <person name="Ohm R."/>
            <person name="Pangilinan J."/>
            <person name="Park H.-J."/>
            <person name="Ramirez L."/>
            <person name="Alfaro M."/>
            <person name="Sun H."/>
            <person name="Tritt A."/>
            <person name="Yoshinaga Y."/>
            <person name="Zwiers L.-H."/>
            <person name="Turgeon B."/>
            <person name="Goodwin S."/>
            <person name="Spatafora J."/>
            <person name="Crous P."/>
            <person name="Grigoriev I."/>
        </authorList>
    </citation>
    <scope>NUCLEOTIDE SEQUENCE</scope>
    <source>
        <strain evidence="4">CBS 109.77</strain>
    </source>
</reference>
<evidence type="ECO:0000259" key="3">
    <source>
        <dbReference type="PROSITE" id="PS50076"/>
    </source>
</evidence>
<feature type="compositionally biased region" description="Gly residues" evidence="2">
    <location>
        <begin position="140"/>
        <end position="150"/>
    </location>
</feature>
<dbReference type="InterPro" id="IPR051938">
    <property type="entry name" value="Apopto_cytoskel_mod"/>
</dbReference>
<feature type="region of interest" description="Disordered" evidence="2">
    <location>
        <begin position="1"/>
        <end position="66"/>
    </location>
</feature>
<dbReference type="PANTHER" id="PTHR44145:SF3">
    <property type="entry name" value="DNAJ HOMOLOG SUBFAMILY A MEMBER 3, MITOCHONDRIAL"/>
    <property type="match status" value="1"/>
</dbReference>
<evidence type="ECO:0000256" key="2">
    <source>
        <dbReference type="SAM" id="MobiDB-lite"/>
    </source>
</evidence>
<feature type="compositionally biased region" description="Low complexity" evidence="2">
    <location>
        <begin position="156"/>
        <end position="166"/>
    </location>
</feature>
<dbReference type="AlphaFoldDB" id="A0A6A6XXR4"/>
<evidence type="ECO:0000313" key="4">
    <source>
        <dbReference type="EMBL" id="KAF2801179.1"/>
    </source>
</evidence>
<dbReference type="Proteomes" id="UP000799757">
    <property type="component" value="Unassembled WGS sequence"/>
</dbReference>
<dbReference type="CDD" id="cd06257">
    <property type="entry name" value="DnaJ"/>
    <property type="match status" value="1"/>
</dbReference>
<dbReference type="Pfam" id="PF00226">
    <property type="entry name" value="DnaJ"/>
    <property type="match status" value="1"/>
</dbReference>
<dbReference type="SMART" id="SM00271">
    <property type="entry name" value="DnaJ"/>
    <property type="match status" value="1"/>
</dbReference>
<gene>
    <name evidence="4" type="ORF">K505DRAFT_319947</name>
</gene>
<feature type="domain" description="J" evidence="3">
    <location>
        <begin position="65"/>
        <end position="130"/>
    </location>
</feature>
<dbReference type="PANTHER" id="PTHR44145">
    <property type="entry name" value="DNAJ HOMOLOG SUBFAMILY A MEMBER 3, MITOCHONDRIAL"/>
    <property type="match status" value="1"/>
</dbReference>
<evidence type="ECO:0000256" key="1">
    <source>
        <dbReference type="ARBA" id="ARBA00023186"/>
    </source>
</evidence>
<feature type="region of interest" description="Disordered" evidence="2">
    <location>
        <begin position="127"/>
        <end position="259"/>
    </location>
</feature>
<dbReference type="InterPro" id="IPR001623">
    <property type="entry name" value="DnaJ_domain"/>
</dbReference>
<feature type="compositionally biased region" description="Polar residues" evidence="2">
    <location>
        <begin position="50"/>
        <end position="63"/>
    </location>
</feature>
<dbReference type="OrthoDB" id="10250354at2759"/>
<proteinExistence type="predicted"/>